<dbReference type="PANTHER" id="PTHR13046">
    <property type="entry name" value="PROTEASE U48 CAAX PRENYL PROTEASE RCE1"/>
    <property type="match status" value="1"/>
</dbReference>
<feature type="transmembrane region" description="Helical" evidence="11">
    <location>
        <begin position="22"/>
        <end position="45"/>
    </location>
</feature>
<organism evidence="14">
    <name type="scientific">Grosmannia clavigera (strain kw1407 / UAMH 11150)</name>
    <name type="common">Blue stain fungus</name>
    <name type="synonym">Graphiocladiella clavigera</name>
    <dbReference type="NCBI Taxonomy" id="655863"/>
    <lineage>
        <taxon>Eukaryota</taxon>
        <taxon>Fungi</taxon>
        <taxon>Dikarya</taxon>
        <taxon>Ascomycota</taxon>
        <taxon>Pezizomycotina</taxon>
        <taxon>Sordariomycetes</taxon>
        <taxon>Sordariomycetidae</taxon>
        <taxon>Ophiostomatales</taxon>
        <taxon>Ophiostomataceae</taxon>
        <taxon>Leptographium</taxon>
    </lineage>
</organism>
<evidence type="ECO:0000313" key="13">
    <source>
        <dbReference type="EMBL" id="EFX00198.1"/>
    </source>
</evidence>
<feature type="transmembrane region" description="Helical" evidence="11">
    <location>
        <begin position="66"/>
        <end position="89"/>
    </location>
</feature>
<evidence type="ECO:0000256" key="2">
    <source>
        <dbReference type="ARBA" id="ARBA00006897"/>
    </source>
</evidence>
<evidence type="ECO:0000256" key="4">
    <source>
        <dbReference type="ARBA" id="ARBA00022692"/>
    </source>
</evidence>
<feature type="domain" description="CAAX prenyl protease 2/Lysostaphin resistance protein A-like" evidence="12">
    <location>
        <begin position="164"/>
        <end position="271"/>
    </location>
</feature>
<evidence type="ECO:0000256" key="8">
    <source>
        <dbReference type="ARBA" id="ARBA00023136"/>
    </source>
</evidence>
<feature type="transmembrane region" description="Helical" evidence="11">
    <location>
        <begin position="190"/>
        <end position="210"/>
    </location>
</feature>
<evidence type="ECO:0000256" key="10">
    <source>
        <dbReference type="ARBA" id="ARBA00049729"/>
    </source>
</evidence>
<dbReference type="GO" id="GO:0071586">
    <property type="term" value="P:CAAX-box protein processing"/>
    <property type="evidence" value="ECO:0007669"/>
    <property type="project" value="InterPro"/>
</dbReference>
<dbReference type="EC" id="3.4.26.1" evidence="10"/>
<keyword evidence="14" id="KW-1185">Reference proteome</keyword>
<dbReference type="InterPro" id="IPR003675">
    <property type="entry name" value="Rce1/LyrA-like_dom"/>
</dbReference>
<feature type="transmembrane region" description="Helical" evidence="11">
    <location>
        <begin position="298"/>
        <end position="316"/>
    </location>
</feature>
<evidence type="ECO:0000313" key="14">
    <source>
        <dbReference type="Proteomes" id="UP000007796"/>
    </source>
</evidence>
<dbReference type="EMBL" id="GL629801">
    <property type="protein sequence ID" value="EFX00198.1"/>
    <property type="molecule type" value="Genomic_DNA"/>
</dbReference>
<keyword evidence="6" id="KW-0256">Endoplasmic reticulum</keyword>
<dbReference type="GeneID" id="25980719"/>
<keyword evidence="7 11" id="KW-1133">Transmembrane helix</keyword>
<dbReference type="RefSeq" id="XP_014169680.1">
    <property type="nucleotide sequence ID" value="XM_014314205.1"/>
</dbReference>
<dbReference type="InParanoid" id="F0XPQ8"/>
<dbReference type="STRING" id="655863.F0XPQ8"/>
<comment type="similarity">
    <text evidence="2">Belongs to the peptidase U48 family.</text>
</comment>
<sequence length="333" mass="35997">MPAIRGFIDKYIFHKEEIPPPISTGTAVALLALYTVAYVAPFYLSSLTRPSPTLSRDAPSVIRARITSVTLTCIGCSAATFVLLTTAGATGTTRLPATDALHLMGYLPVGLGDALRALALTAALFAGPLLELVLVEVQTWRLLRSDRSMLTCLVASLADNLADWTVWRNIVAGPVTEEVLFRGAGVPPLLLAHTSTACTVLLSPVVFGLAHLHHAYEFAVVHPRVPLAGVALRSLVQFAYTTLFGVYATFLFLRTGSLLAACLVHSFCNCMGLPRFWGRLELPRNDSDFETGRPRSNLLATLLYYVLLVAGAAYWYCHLWTLTASTNALVSFG</sequence>
<proteinExistence type="inferred from homology"/>
<dbReference type="OrthoDB" id="271604at2759"/>
<evidence type="ECO:0000259" key="12">
    <source>
        <dbReference type="Pfam" id="PF02517"/>
    </source>
</evidence>
<dbReference type="FunCoup" id="F0XPQ8">
    <property type="interactions" value="258"/>
</dbReference>
<protein>
    <recommendedName>
        <fullName evidence="10">intramembrane prenyl-peptidase Rce1</fullName>
        <ecNumber evidence="10">3.4.26.1</ecNumber>
    </recommendedName>
</protein>
<keyword evidence="3" id="KW-0645">Protease</keyword>
<feature type="transmembrane region" description="Helical" evidence="11">
    <location>
        <begin position="114"/>
        <end position="137"/>
    </location>
</feature>
<evidence type="ECO:0000256" key="11">
    <source>
        <dbReference type="SAM" id="Phobius"/>
    </source>
</evidence>
<evidence type="ECO:0000256" key="1">
    <source>
        <dbReference type="ARBA" id="ARBA00004477"/>
    </source>
</evidence>
<gene>
    <name evidence="13" type="ORF">CMQ_7200</name>
</gene>
<dbReference type="Proteomes" id="UP000007796">
    <property type="component" value="Unassembled WGS sequence"/>
</dbReference>
<evidence type="ECO:0000256" key="5">
    <source>
        <dbReference type="ARBA" id="ARBA00022801"/>
    </source>
</evidence>
<dbReference type="eggNOG" id="KOG4130">
    <property type="taxonomic scope" value="Eukaryota"/>
</dbReference>
<feature type="transmembrane region" description="Helical" evidence="11">
    <location>
        <begin position="230"/>
        <end position="252"/>
    </location>
</feature>
<evidence type="ECO:0000256" key="7">
    <source>
        <dbReference type="ARBA" id="ARBA00022989"/>
    </source>
</evidence>
<keyword evidence="4 11" id="KW-0812">Transmembrane</keyword>
<dbReference type="Pfam" id="PF02517">
    <property type="entry name" value="Rce1-like"/>
    <property type="match status" value="1"/>
</dbReference>
<keyword evidence="5" id="KW-0378">Hydrolase</keyword>
<keyword evidence="8 11" id="KW-0472">Membrane</keyword>
<dbReference type="AlphaFoldDB" id="F0XPQ8"/>
<evidence type="ECO:0000256" key="9">
    <source>
        <dbReference type="ARBA" id="ARBA00047280"/>
    </source>
</evidence>
<dbReference type="HOGENOM" id="CLU_049909_1_1_1"/>
<dbReference type="GO" id="GO:0004222">
    <property type="term" value="F:metalloendopeptidase activity"/>
    <property type="evidence" value="ECO:0007669"/>
    <property type="project" value="InterPro"/>
</dbReference>
<accession>F0XPQ8</accession>
<name>F0XPQ8_GROCL</name>
<dbReference type="GO" id="GO:0005789">
    <property type="term" value="C:endoplasmic reticulum membrane"/>
    <property type="evidence" value="ECO:0007669"/>
    <property type="project" value="UniProtKB-SubCell"/>
</dbReference>
<dbReference type="PANTHER" id="PTHR13046:SF0">
    <property type="entry name" value="CAAX PRENYL PROTEASE 2"/>
    <property type="match status" value="1"/>
</dbReference>
<evidence type="ECO:0000256" key="3">
    <source>
        <dbReference type="ARBA" id="ARBA00022670"/>
    </source>
</evidence>
<reference evidence="13 14" key="1">
    <citation type="journal article" date="2011" name="Proc. Natl. Acad. Sci. U.S.A.">
        <title>Genome and transcriptome analyses of the mountain pine beetle-fungal symbiont Grosmannia clavigera, a lodgepole pine pathogen.</title>
        <authorList>
            <person name="DiGuistini S."/>
            <person name="Wang Y."/>
            <person name="Liao N.Y."/>
            <person name="Taylor G."/>
            <person name="Tanguay P."/>
            <person name="Feau N."/>
            <person name="Henrissat B."/>
            <person name="Chan S.K."/>
            <person name="Hesse-Orce U."/>
            <person name="Alamouti S.M."/>
            <person name="Tsui C.K.M."/>
            <person name="Docking R.T."/>
            <person name="Levasseur A."/>
            <person name="Haridas S."/>
            <person name="Robertson G."/>
            <person name="Birol I."/>
            <person name="Holt R.A."/>
            <person name="Marra M.A."/>
            <person name="Hamelin R.C."/>
            <person name="Hirst M."/>
            <person name="Jones S.J.M."/>
            <person name="Bohlmann J."/>
            <person name="Breuil C."/>
        </authorList>
    </citation>
    <scope>NUCLEOTIDE SEQUENCE [LARGE SCALE GENOMIC DNA]</scope>
    <source>
        <strain evidence="14">kw1407 / UAMH 11150</strain>
    </source>
</reference>
<comment type="subcellular location">
    <subcellularLocation>
        <location evidence="1">Endoplasmic reticulum membrane</location>
        <topology evidence="1">Multi-pass membrane protein</topology>
    </subcellularLocation>
</comment>
<evidence type="ECO:0000256" key="6">
    <source>
        <dbReference type="ARBA" id="ARBA00022824"/>
    </source>
</evidence>
<dbReference type="InterPro" id="IPR039731">
    <property type="entry name" value="Rce1"/>
</dbReference>
<comment type="catalytic activity">
    <reaction evidence="9">
        <text>Hydrolyzes the peptide bond -P2-(S-farnesyl or geranylgeranyl)C-P1'-P2'-P3'-COOH where P1' and P2' are amino acids with aliphatic sidechains and P3' is any C-terminal residue.</text>
        <dbReference type="EC" id="3.4.26.1"/>
    </reaction>
</comment>
<dbReference type="MEROPS" id="G05.002"/>